<name>A0A165HGH5_XYLHT</name>
<feature type="transmembrane region" description="Helical" evidence="7">
    <location>
        <begin position="52"/>
        <end position="77"/>
    </location>
</feature>
<evidence type="ECO:0000313" key="9">
    <source>
        <dbReference type="EMBL" id="KZF23478.1"/>
    </source>
</evidence>
<evidence type="ECO:0000256" key="3">
    <source>
        <dbReference type="ARBA" id="ARBA00022989"/>
    </source>
</evidence>
<keyword evidence="3 7" id="KW-1133">Transmembrane helix</keyword>
<reference evidence="9 10" key="1">
    <citation type="journal article" date="2016" name="Fungal Biol.">
        <title>The genome of Xylona heveae provides a window into fungal endophytism.</title>
        <authorList>
            <person name="Gazis R."/>
            <person name="Kuo A."/>
            <person name="Riley R."/>
            <person name="LaButti K."/>
            <person name="Lipzen A."/>
            <person name="Lin J."/>
            <person name="Amirebrahimi M."/>
            <person name="Hesse C.N."/>
            <person name="Spatafora J.W."/>
            <person name="Henrissat B."/>
            <person name="Hainaut M."/>
            <person name="Grigoriev I.V."/>
            <person name="Hibbett D.S."/>
        </authorList>
    </citation>
    <scope>NUCLEOTIDE SEQUENCE [LARGE SCALE GENOMIC DNA]</scope>
    <source>
        <strain evidence="9 10">TC161</strain>
    </source>
</reference>
<feature type="transmembrane region" description="Helical" evidence="7">
    <location>
        <begin position="20"/>
        <end position="40"/>
    </location>
</feature>
<evidence type="ECO:0000256" key="1">
    <source>
        <dbReference type="ARBA" id="ARBA00004141"/>
    </source>
</evidence>
<dbReference type="InterPro" id="IPR052337">
    <property type="entry name" value="SAT4-like"/>
</dbReference>
<protein>
    <recommendedName>
        <fullName evidence="8">Rhodopsin domain-containing protein</fullName>
    </recommendedName>
</protein>
<sequence length="398" mass="43447">MASGPPPGMDITEDFGPHVVAAVIALLVIATISVGLRFGTRFAAKQQLKWDDLLIVLALAFAFGTGILSILACHYGIGKHIYNPAVNIEKVLKVLWAYEFLYGAVIPSTKMSIIMFYHRIFPVKSVTITLSICAFLVIGWWIAIWVTAIVQCIPHSYFWEQYLNPMAKGRCINTYAFFLANGGLSVVTDFIILTVPLPMVWKLQMPTAQKLAVTGIFLLGGFVCIAGIVRLHFLSQMYVTPDFTWNMAQSFIWSCVEPCIGIVCACLPTLRPLLRTLFPRLFSRASGGKGSSGDTGGTGGTGKSNGATSGDRDNFVRLPGSGGNRRSRTKSLNLAGMSTTTDEYDERDDDVDNDGLGAATTTRIYAGSDSHSMSQGVEDNENKIPMHTISTKRDSIYR</sequence>
<feature type="compositionally biased region" description="Polar residues" evidence="6">
    <location>
        <begin position="359"/>
        <end position="377"/>
    </location>
</feature>
<keyword evidence="4 7" id="KW-0472">Membrane</keyword>
<dbReference type="RefSeq" id="XP_018189033.1">
    <property type="nucleotide sequence ID" value="XM_018330995.1"/>
</dbReference>
<dbReference type="OrthoDB" id="10017208at2759"/>
<feature type="domain" description="Rhodopsin" evidence="8">
    <location>
        <begin position="36"/>
        <end position="275"/>
    </location>
</feature>
<comment type="subcellular location">
    <subcellularLocation>
        <location evidence="1">Membrane</location>
        <topology evidence="1">Multi-pass membrane protein</topology>
    </subcellularLocation>
</comment>
<dbReference type="PANTHER" id="PTHR33048:SF47">
    <property type="entry name" value="INTEGRAL MEMBRANE PROTEIN-RELATED"/>
    <property type="match status" value="1"/>
</dbReference>
<organism evidence="9 10">
    <name type="scientific">Xylona heveae (strain CBS 132557 / TC161)</name>
    <dbReference type="NCBI Taxonomy" id="1328760"/>
    <lineage>
        <taxon>Eukaryota</taxon>
        <taxon>Fungi</taxon>
        <taxon>Dikarya</taxon>
        <taxon>Ascomycota</taxon>
        <taxon>Pezizomycotina</taxon>
        <taxon>Xylonomycetes</taxon>
        <taxon>Xylonales</taxon>
        <taxon>Xylonaceae</taxon>
        <taxon>Xylona</taxon>
    </lineage>
</organism>
<dbReference type="InParanoid" id="A0A165HGH5"/>
<dbReference type="GO" id="GO:0016020">
    <property type="term" value="C:membrane"/>
    <property type="evidence" value="ECO:0007669"/>
    <property type="project" value="UniProtKB-SubCell"/>
</dbReference>
<feature type="transmembrane region" description="Helical" evidence="7">
    <location>
        <begin position="251"/>
        <end position="274"/>
    </location>
</feature>
<feature type="region of interest" description="Disordered" evidence="6">
    <location>
        <begin position="286"/>
        <end position="398"/>
    </location>
</feature>
<evidence type="ECO:0000259" key="8">
    <source>
        <dbReference type="Pfam" id="PF20684"/>
    </source>
</evidence>
<dbReference type="STRING" id="1328760.A0A165HGH5"/>
<feature type="transmembrane region" description="Helical" evidence="7">
    <location>
        <begin position="177"/>
        <end position="199"/>
    </location>
</feature>
<evidence type="ECO:0000256" key="6">
    <source>
        <dbReference type="SAM" id="MobiDB-lite"/>
    </source>
</evidence>
<keyword evidence="2 7" id="KW-0812">Transmembrane</keyword>
<dbReference type="PANTHER" id="PTHR33048">
    <property type="entry name" value="PTH11-LIKE INTEGRAL MEMBRANE PROTEIN (AFU_ORTHOLOGUE AFUA_5G11245)"/>
    <property type="match status" value="1"/>
</dbReference>
<evidence type="ECO:0000313" key="10">
    <source>
        <dbReference type="Proteomes" id="UP000076632"/>
    </source>
</evidence>
<evidence type="ECO:0000256" key="5">
    <source>
        <dbReference type="ARBA" id="ARBA00038359"/>
    </source>
</evidence>
<feature type="compositionally biased region" description="Gly residues" evidence="6">
    <location>
        <begin position="287"/>
        <end position="303"/>
    </location>
</feature>
<feature type="transmembrane region" description="Helical" evidence="7">
    <location>
        <begin position="97"/>
        <end position="117"/>
    </location>
</feature>
<evidence type="ECO:0000256" key="7">
    <source>
        <dbReference type="SAM" id="Phobius"/>
    </source>
</evidence>
<evidence type="ECO:0000256" key="4">
    <source>
        <dbReference type="ARBA" id="ARBA00023136"/>
    </source>
</evidence>
<dbReference type="EMBL" id="KV407457">
    <property type="protein sequence ID" value="KZF23478.1"/>
    <property type="molecule type" value="Genomic_DNA"/>
</dbReference>
<keyword evidence="10" id="KW-1185">Reference proteome</keyword>
<gene>
    <name evidence="9" type="ORF">L228DRAFT_238042</name>
</gene>
<comment type="similarity">
    <text evidence="5">Belongs to the SAT4 family.</text>
</comment>
<proteinExistence type="inferred from homology"/>
<feature type="transmembrane region" description="Helical" evidence="7">
    <location>
        <begin position="129"/>
        <end position="157"/>
    </location>
</feature>
<accession>A0A165HGH5</accession>
<dbReference type="InterPro" id="IPR049326">
    <property type="entry name" value="Rhodopsin_dom_fungi"/>
</dbReference>
<dbReference type="AlphaFoldDB" id="A0A165HGH5"/>
<evidence type="ECO:0000256" key="2">
    <source>
        <dbReference type="ARBA" id="ARBA00022692"/>
    </source>
</evidence>
<dbReference type="GeneID" id="28896132"/>
<feature type="transmembrane region" description="Helical" evidence="7">
    <location>
        <begin position="211"/>
        <end position="231"/>
    </location>
</feature>
<feature type="compositionally biased region" description="Acidic residues" evidence="6">
    <location>
        <begin position="342"/>
        <end position="353"/>
    </location>
</feature>
<dbReference type="Proteomes" id="UP000076632">
    <property type="component" value="Unassembled WGS sequence"/>
</dbReference>
<dbReference type="OMA" id="DDEMCLT"/>
<dbReference type="Pfam" id="PF20684">
    <property type="entry name" value="Fung_rhodopsin"/>
    <property type="match status" value="1"/>
</dbReference>